<dbReference type="PROSITE" id="PS50102">
    <property type="entry name" value="RRM"/>
    <property type="match status" value="1"/>
</dbReference>
<feature type="region of interest" description="Disordered" evidence="3">
    <location>
        <begin position="310"/>
        <end position="615"/>
    </location>
</feature>
<evidence type="ECO:0008006" key="8">
    <source>
        <dbReference type="Google" id="ProtNLM"/>
    </source>
</evidence>
<feature type="compositionally biased region" description="Basic and acidic residues" evidence="3">
    <location>
        <begin position="338"/>
        <end position="359"/>
    </location>
</feature>
<dbReference type="Proteomes" id="UP000604825">
    <property type="component" value="Unassembled WGS sequence"/>
</dbReference>
<dbReference type="InterPro" id="IPR035979">
    <property type="entry name" value="RBD_domain_sf"/>
</dbReference>
<dbReference type="FunFam" id="1.20.1390.10:FF:000008">
    <property type="entry name" value="RNA Binding Motif protein homolog"/>
    <property type="match status" value="1"/>
</dbReference>
<organism evidence="6 7">
    <name type="scientific">Miscanthus lutarioriparius</name>
    <dbReference type="NCBI Taxonomy" id="422564"/>
    <lineage>
        <taxon>Eukaryota</taxon>
        <taxon>Viridiplantae</taxon>
        <taxon>Streptophyta</taxon>
        <taxon>Embryophyta</taxon>
        <taxon>Tracheophyta</taxon>
        <taxon>Spermatophyta</taxon>
        <taxon>Magnoliopsida</taxon>
        <taxon>Liliopsida</taxon>
        <taxon>Poales</taxon>
        <taxon>Poaceae</taxon>
        <taxon>PACMAD clade</taxon>
        <taxon>Panicoideae</taxon>
        <taxon>Andropogonodae</taxon>
        <taxon>Andropogoneae</taxon>
        <taxon>Saccharinae</taxon>
        <taxon>Miscanthus</taxon>
    </lineage>
</organism>
<dbReference type="CDD" id="cd12446">
    <property type="entry name" value="RRM_RBM25"/>
    <property type="match status" value="1"/>
</dbReference>
<dbReference type="GO" id="GO:0003723">
    <property type="term" value="F:RNA binding"/>
    <property type="evidence" value="ECO:0007669"/>
    <property type="project" value="UniProtKB-UniRule"/>
</dbReference>
<dbReference type="InterPro" id="IPR034268">
    <property type="entry name" value="RBM25_RRM"/>
</dbReference>
<evidence type="ECO:0000256" key="1">
    <source>
        <dbReference type="ARBA" id="ARBA00022664"/>
    </source>
</evidence>
<dbReference type="Pfam" id="PF01480">
    <property type="entry name" value="PWI"/>
    <property type="match status" value="1"/>
</dbReference>
<feature type="compositionally biased region" description="Basic and acidic residues" evidence="3">
    <location>
        <begin position="737"/>
        <end position="777"/>
    </location>
</feature>
<keyword evidence="2" id="KW-0694">RNA-binding</keyword>
<dbReference type="Gene3D" id="3.30.70.330">
    <property type="match status" value="1"/>
</dbReference>
<dbReference type="AlphaFoldDB" id="A0A811PH67"/>
<dbReference type="OrthoDB" id="6275295at2759"/>
<dbReference type="InterPro" id="IPR000504">
    <property type="entry name" value="RRM_dom"/>
</dbReference>
<dbReference type="PANTHER" id="PTHR47334:SF2">
    <property type="entry name" value="RNA-BINDING MOTIF PROTEIN 25"/>
    <property type="match status" value="1"/>
</dbReference>
<feature type="compositionally biased region" description="Basic and acidic residues" evidence="3">
    <location>
        <begin position="310"/>
        <end position="322"/>
    </location>
</feature>
<feature type="compositionally biased region" description="Pro residues" evidence="3">
    <location>
        <begin position="1"/>
        <end position="21"/>
    </location>
</feature>
<dbReference type="GO" id="GO:0006397">
    <property type="term" value="P:mRNA processing"/>
    <property type="evidence" value="ECO:0007669"/>
    <property type="project" value="UniProtKB-KW"/>
</dbReference>
<dbReference type="Pfam" id="PF00076">
    <property type="entry name" value="RRM_1"/>
    <property type="match status" value="1"/>
</dbReference>
<keyword evidence="1" id="KW-0507">mRNA processing</keyword>
<dbReference type="SUPFAM" id="SSF101233">
    <property type="entry name" value="PWI domain"/>
    <property type="match status" value="1"/>
</dbReference>
<comment type="caution">
    <text evidence="6">The sequence shown here is derived from an EMBL/GenBank/DDBJ whole genome shotgun (WGS) entry which is preliminary data.</text>
</comment>
<dbReference type="SUPFAM" id="SSF54928">
    <property type="entry name" value="RNA-binding domain, RBD"/>
    <property type="match status" value="1"/>
</dbReference>
<evidence type="ECO:0000313" key="7">
    <source>
        <dbReference type="Proteomes" id="UP000604825"/>
    </source>
</evidence>
<dbReference type="InterPro" id="IPR012677">
    <property type="entry name" value="Nucleotide-bd_a/b_plait_sf"/>
</dbReference>
<feature type="compositionally biased region" description="Low complexity" evidence="3">
    <location>
        <begin position="578"/>
        <end position="597"/>
    </location>
</feature>
<dbReference type="InterPro" id="IPR036483">
    <property type="entry name" value="PWI_dom_sf"/>
</dbReference>
<accession>A0A811PH67</accession>
<dbReference type="InterPro" id="IPR053294">
    <property type="entry name" value="RBM_PWI_domain"/>
</dbReference>
<reference evidence="6" key="1">
    <citation type="submission" date="2020-10" db="EMBL/GenBank/DDBJ databases">
        <authorList>
            <person name="Han B."/>
            <person name="Lu T."/>
            <person name="Zhao Q."/>
            <person name="Huang X."/>
            <person name="Zhao Y."/>
        </authorList>
    </citation>
    <scope>NUCLEOTIDE SEQUENCE</scope>
</reference>
<feature type="domain" description="PWI" evidence="5">
    <location>
        <begin position="795"/>
        <end position="892"/>
    </location>
</feature>
<gene>
    <name evidence="6" type="ORF">NCGR_LOCUS29514</name>
</gene>
<dbReference type="Gene3D" id="1.20.1390.10">
    <property type="entry name" value="PWI domain"/>
    <property type="match status" value="1"/>
</dbReference>
<feature type="compositionally biased region" description="Basic and acidic residues" evidence="3">
    <location>
        <begin position="553"/>
        <end position="577"/>
    </location>
</feature>
<protein>
    <recommendedName>
        <fullName evidence="8">Splicing factor PWI domain-containing protein / RNA recognition motif (RRM)-containing protein</fullName>
    </recommendedName>
</protein>
<feature type="region of interest" description="Disordered" evidence="3">
    <location>
        <begin position="734"/>
        <end position="777"/>
    </location>
</feature>
<evidence type="ECO:0000256" key="3">
    <source>
        <dbReference type="SAM" id="MobiDB-lite"/>
    </source>
</evidence>
<feature type="region of interest" description="Disordered" evidence="3">
    <location>
        <begin position="1"/>
        <end position="69"/>
    </location>
</feature>
<proteinExistence type="predicted"/>
<dbReference type="InterPro" id="IPR002483">
    <property type="entry name" value="PWI_dom"/>
</dbReference>
<keyword evidence="7" id="KW-1185">Reference proteome</keyword>
<evidence type="ECO:0000259" key="5">
    <source>
        <dbReference type="PROSITE" id="PS51025"/>
    </source>
</evidence>
<feature type="compositionally biased region" description="Pro residues" evidence="3">
    <location>
        <begin position="390"/>
        <end position="400"/>
    </location>
</feature>
<dbReference type="EMBL" id="CAJGYO010000007">
    <property type="protein sequence ID" value="CAD6245050.1"/>
    <property type="molecule type" value="Genomic_DNA"/>
</dbReference>
<dbReference type="PROSITE" id="PS51025">
    <property type="entry name" value="PWI"/>
    <property type="match status" value="1"/>
</dbReference>
<evidence type="ECO:0000259" key="4">
    <source>
        <dbReference type="PROSITE" id="PS50102"/>
    </source>
</evidence>
<evidence type="ECO:0000256" key="2">
    <source>
        <dbReference type="PROSITE-ProRule" id="PRU00176"/>
    </source>
</evidence>
<feature type="domain" description="RRM" evidence="4">
    <location>
        <begin position="218"/>
        <end position="296"/>
    </location>
</feature>
<dbReference type="SMART" id="SM00311">
    <property type="entry name" value="PWI"/>
    <property type="match status" value="1"/>
</dbReference>
<feature type="compositionally biased region" description="Basic and acidic residues" evidence="3">
    <location>
        <begin position="408"/>
        <end position="527"/>
    </location>
</feature>
<feature type="compositionally biased region" description="Pro residues" evidence="3">
    <location>
        <begin position="28"/>
        <end position="69"/>
    </location>
</feature>
<evidence type="ECO:0000313" key="6">
    <source>
        <dbReference type="EMBL" id="CAD6245050.1"/>
    </source>
</evidence>
<dbReference type="PANTHER" id="PTHR47334">
    <property type="entry name" value="SPLICING FACTOR PWI DOMAIN-CONTAINING PROTEIN / RNA RECOGNITION MOTIF (RRM)-CONTAINING PROTEIN"/>
    <property type="match status" value="1"/>
</dbReference>
<name>A0A811PH67_9POAL</name>
<dbReference type="SMART" id="SM00360">
    <property type="entry name" value="RRM"/>
    <property type="match status" value="1"/>
</dbReference>
<sequence length="892" mass="98573">MAAVAPPPDNLDPPPATPPAAAPATTLTPPPAATSTPPNPATPGPAAPSPNPSLPAAPAPASTPPAAVAPPMPPAPVSFAATFRPLGAPAPPPPHQVPQYGAVPPNPGYPMLQAMQPPGVQVVMPPGAVRPPAMYGPPQPGAYIPQQGAAVPHPGLPRYPAPYPMVRPGFVPRPMPPPGVVAIQRPPIISGIRAILPLVAPSARPPAPAVTLADKPPTAVYVGKIAPTVDNDFLLSLLRLCGPIKSWKRAQDPSDGKPKGFGFCEFESAEGILCATRLLNKLSIDGQELVININDATKDYLKKHVEEKKRAQEKAKETEDASGHGTTAVAENESSKSVPDESDKETGDAGDKDNEENTKKFGIVTDEDSQADKDVAEKISNMIEEWLKTRPPPPPPPPPVQQFADSSGVDKAKNDSNDKNDADTDKRAVNETERSETASPDRRKDREHDKDKRDKDLERHDRERERERVRRDREKDHKHREADRLYRDRLKEWESREREKEYQRYSEKEKERDREHNRRREILKQEDNSDEEDNRKRKRSSSSLEDRKRRRQREKEEDLADKIREEEEIAEARRRAVELQQQADEAAAAAAAAEESATLMEVDGGDEKETDAQNKPTVVEADNILSFANGVGAGGLGKENNGEETSMAPGQLADTKQNSNAPAKKLGFGLIGLGKRTSVPSVFAEEDDENNVDKSIRPLVPIDYSNEELQVVQANSSTGANVAAAAEFAKRISVSNSKEEKADAEKDRNRRSSEGRPSDERREKLHDREKDKPKSENKKILDAKQLIDMIPRTKEELFAYDINWAIYDKHELHERMRPWISKKIIEFLGEEESTLVDYIISCTKDHVQAEKMLDLLQSILDVEAEMFVLKMWRMLIFEIKKVESGLSGRAKS</sequence>
<feature type="region of interest" description="Disordered" evidence="3">
    <location>
        <begin position="629"/>
        <end position="665"/>
    </location>
</feature>